<dbReference type="PANTHER" id="PTHR43527">
    <property type="entry name" value="4-DIPHOSPHOCYTIDYL-2-C-METHYL-D-ERYTHRITOL KINASE, CHLOROPLASTIC"/>
    <property type="match status" value="1"/>
</dbReference>
<dbReference type="OrthoDB" id="9809438at2"/>
<dbReference type="UniPathway" id="UPA00056">
    <property type="reaction ID" value="UER00094"/>
</dbReference>
<name>A0A552X354_9GAMM</name>
<dbReference type="HAMAP" id="MF_00061">
    <property type="entry name" value="IspE"/>
    <property type="match status" value="1"/>
</dbReference>
<evidence type="ECO:0000256" key="3">
    <source>
        <dbReference type="ARBA" id="ARBA00017473"/>
    </source>
</evidence>
<comment type="pathway">
    <text evidence="10">Isoprenoid biosynthesis; isopentenyl diphosphate biosynthesis via DXP pathway; isopentenyl diphosphate from 1-deoxy-D-xylulose 5-phosphate: step 3/6.</text>
</comment>
<dbReference type="Pfam" id="PF00288">
    <property type="entry name" value="GHMP_kinases_N"/>
    <property type="match status" value="1"/>
</dbReference>
<dbReference type="NCBIfam" id="TIGR00154">
    <property type="entry name" value="ispE"/>
    <property type="match status" value="1"/>
</dbReference>
<evidence type="ECO:0000256" key="2">
    <source>
        <dbReference type="ARBA" id="ARBA00012052"/>
    </source>
</evidence>
<comment type="function">
    <text evidence="10">Catalyzes the phosphorylation of the position 2 hydroxy group of 4-diphosphocytidyl-2C-methyl-D-erythritol.</text>
</comment>
<evidence type="ECO:0000256" key="1">
    <source>
        <dbReference type="ARBA" id="ARBA00009684"/>
    </source>
</evidence>
<dbReference type="InterPro" id="IPR020568">
    <property type="entry name" value="Ribosomal_Su5_D2-typ_SF"/>
</dbReference>
<evidence type="ECO:0000256" key="4">
    <source>
        <dbReference type="ARBA" id="ARBA00022679"/>
    </source>
</evidence>
<feature type="active site" evidence="10">
    <location>
        <position position="140"/>
    </location>
</feature>
<sequence>MTRIYPIYTLPAPAKLNLFLHITGRRHDGYHELETLFQFLDYGDELSFQVLADDVVEVTPELPEVPLESHLVYRAAQLLRPYRKQPQGVRIHVDKHLPMGGGVGGGSSNAATTLLALNRLWQLGLSTEELADLGLSLGADVPIFVHGHAALARGVGEHFTPAFPEQAWYVVVHPGVHVSTAEIFQHPDLPRNTPPIQGPIENWQSFHNDCENLVCSVYPQVASARQWLLNYAPSRLTGTGACVFASFSTKTAAQQALHALPDSYRGFVARGVNQSPVLSALKQLP</sequence>
<feature type="active site" evidence="10">
    <location>
        <position position="15"/>
    </location>
</feature>
<keyword evidence="5 10" id="KW-0547">Nucleotide-binding</keyword>
<dbReference type="Proteomes" id="UP000320359">
    <property type="component" value="Unassembled WGS sequence"/>
</dbReference>
<dbReference type="InterPro" id="IPR004424">
    <property type="entry name" value="IspE"/>
</dbReference>
<dbReference type="GO" id="GO:0019288">
    <property type="term" value="P:isopentenyl diphosphate biosynthetic process, methylerythritol 4-phosphate pathway"/>
    <property type="evidence" value="ECO:0007669"/>
    <property type="project" value="UniProtKB-UniRule"/>
</dbReference>
<dbReference type="InterPro" id="IPR036554">
    <property type="entry name" value="GHMP_kinase_C_sf"/>
</dbReference>
<dbReference type="Gene3D" id="3.30.230.10">
    <property type="match status" value="1"/>
</dbReference>
<evidence type="ECO:0000259" key="11">
    <source>
        <dbReference type="Pfam" id="PF00288"/>
    </source>
</evidence>
<evidence type="ECO:0000256" key="10">
    <source>
        <dbReference type="HAMAP-Rule" id="MF_00061"/>
    </source>
</evidence>
<feature type="domain" description="GHMP kinase N-terminal" evidence="11">
    <location>
        <begin position="71"/>
        <end position="147"/>
    </location>
</feature>
<dbReference type="PIRSF" id="PIRSF010376">
    <property type="entry name" value="IspE"/>
    <property type="match status" value="1"/>
</dbReference>
<feature type="binding site" evidence="10">
    <location>
        <begin position="98"/>
        <end position="108"/>
    </location>
    <ligand>
        <name>ATP</name>
        <dbReference type="ChEBI" id="CHEBI:30616"/>
    </ligand>
</feature>
<comment type="catalytic activity">
    <reaction evidence="10">
        <text>4-CDP-2-C-methyl-D-erythritol + ATP = 4-CDP-2-C-methyl-D-erythritol 2-phosphate + ADP + H(+)</text>
        <dbReference type="Rhea" id="RHEA:18437"/>
        <dbReference type="ChEBI" id="CHEBI:15378"/>
        <dbReference type="ChEBI" id="CHEBI:30616"/>
        <dbReference type="ChEBI" id="CHEBI:57823"/>
        <dbReference type="ChEBI" id="CHEBI:57919"/>
        <dbReference type="ChEBI" id="CHEBI:456216"/>
        <dbReference type="EC" id="2.7.1.148"/>
    </reaction>
</comment>
<evidence type="ECO:0000256" key="7">
    <source>
        <dbReference type="ARBA" id="ARBA00022840"/>
    </source>
</evidence>
<evidence type="ECO:0000256" key="6">
    <source>
        <dbReference type="ARBA" id="ARBA00022777"/>
    </source>
</evidence>
<evidence type="ECO:0000256" key="9">
    <source>
        <dbReference type="ARBA" id="ARBA00032554"/>
    </source>
</evidence>
<evidence type="ECO:0000259" key="12">
    <source>
        <dbReference type="Pfam" id="PF08544"/>
    </source>
</evidence>
<evidence type="ECO:0000313" key="13">
    <source>
        <dbReference type="EMBL" id="TRW49461.1"/>
    </source>
</evidence>
<keyword evidence="6 10" id="KW-0418">Kinase</keyword>
<dbReference type="SUPFAM" id="SSF55060">
    <property type="entry name" value="GHMP Kinase, C-terminal domain"/>
    <property type="match status" value="1"/>
</dbReference>
<reference evidence="13 14" key="1">
    <citation type="submission" date="2019-07" db="EMBL/GenBank/DDBJ databases">
        <authorList>
            <person name="Yang M."/>
            <person name="Zhao D."/>
            <person name="Xiang H."/>
        </authorList>
    </citation>
    <scope>NUCLEOTIDE SEQUENCE [LARGE SCALE GENOMIC DNA]</scope>
    <source>
        <strain evidence="13 14">IM1326</strain>
    </source>
</reference>
<dbReference type="GO" id="GO:0050515">
    <property type="term" value="F:4-(cytidine 5'-diphospho)-2-C-methyl-D-erythritol kinase activity"/>
    <property type="evidence" value="ECO:0007669"/>
    <property type="project" value="UniProtKB-UniRule"/>
</dbReference>
<dbReference type="InterPro" id="IPR014721">
    <property type="entry name" value="Ribsml_uS5_D2-typ_fold_subgr"/>
</dbReference>
<dbReference type="SUPFAM" id="SSF54211">
    <property type="entry name" value="Ribosomal protein S5 domain 2-like"/>
    <property type="match status" value="1"/>
</dbReference>
<gene>
    <name evidence="10 13" type="primary">ispE</name>
    <name evidence="13" type="ORF">FM042_00935</name>
</gene>
<dbReference type="GO" id="GO:0016114">
    <property type="term" value="P:terpenoid biosynthetic process"/>
    <property type="evidence" value="ECO:0007669"/>
    <property type="project" value="UniProtKB-UniRule"/>
</dbReference>
<dbReference type="AlphaFoldDB" id="A0A552X354"/>
<dbReference type="GO" id="GO:0005524">
    <property type="term" value="F:ATP binding"/>
    <property type="evidence" value="ECO:0007669"/>
    <property type="project" value="UniProtKB-UniRule"/>
</dbReference>
<evidence type="ECO:0000256" key="8">
    <source>
        <dbReference type="ARBA" id="ARBA00023229"/>
    </source>
</evidence>
<dbReference type="InterPro" id="IPR013750">
    <property type="entry name" value="GHMP_kinase_C_dom"/>
</dbReference>
<keyword evidence="14" id="KW-1185">Reference proteome</keyword>
<comment type="similarity">
    <text evidence="1 10">Belongs to the GHMP kinase family. IspE subfamily.</text>
</comment>
<dbReference type="EMBL" id="VJWL01000001">
    <property type="protein sequence ID" value="TRW49461.1"/>
    <property type="molecule type" value="Genomic_DNA"/>
</dbReference>
<organism evidence="13 14">
    <name type="scientific">Aliidiomarina halalkaliphila</name>
    <dbReference type="NCBI Taxonomy" id="2593535"/>
    <lineage>
        <taxon>Bacteria</taxon>
        <taxon>Pseudomonadati</taxon>
        <taxon>Pseudomonadota</taxon>
        <taxon>Gammaproteobacteria</taxon>
        <taxon>Alteromonadales</taxon>
        <taxon>Idiomarinaceae</taxon>
        <taxon>Aliidiomarina</taxon>
    </lineage>
</organism>
<evidence type="ECO:0000256" key="5">
    <source>
        <dbReference type="ARBA" id="ARBA00022741"/>
    </source>
</evidence>
<feature type="domain" description="GHMP kinase C-terminal" evidence="12">
    <location>
        <begin position="210"/>
        <end position="265"/>
    </location>
</feature>
<evidence type="ECO:0000313" key="14">
    <source>
        <dbReference type="Proteomes" id="UP000320359"/>
    </source>
</evidence>
<dbReference type="Pfam" id="PF08544">
    <property type="entry name" value="GHMP_kinases_C"/>
    <property type="match status" value="1"/>
</dbReference>
<dbReference type="Gene3D" id="3.30.70.890">
    <property type="entry name" value="GHMP kinase, C-terminal domain"/>
    <property type="match status" value="1"/>
</dbReference>
<dbReference type="InterPro" id="IPR006204">
    <property type="entry name" value="GHMP_kinase_N_dom"/>
</dbReference>
<keyword evidence="7 10" id="KW-0067">ATP-binding</keyword>
<dbReference type="EC" id="2.7.1.148" evidence="2 10"/>
<protein>
    <recommendedName>
        <fullName evidence="3 10">4-diphosphocytidyl-2-C-methyl-D-erythritol kinase</fullName>
        <shortName evidence="10">CMK</shortName>
        <ecNumber evidence="2 10">2.7.1.148</ecNumber>
    </recommendedName>
    <alternativeName>
        <fullName evidence="9 10">4-(cytidine-5'-diphospho)-2-C-methyl-D-erythritol kinase</fullName>
    </alternativeName>
</protein>
<accession>A0A552X354</accession>
<comment type="caution">
    <text evidence="13">The sequence shown here is derived from an EMBL/GenBank/DDBJ whole genome shotgun (WGS) entry which is preliminary data.</text>
</comment>
<keyword evidence="4 10" id="KW-0808">Transferase</keyword>
<keyword evidence="8 10" id="KW-0414">Isoprene biosynthesis</keyword>
<dbReference type="PANTHER" id="PTHR43527:SF2">
    <property type="entry name" value="4-DIPHOSPHOCYTIDYL-2-C-METHYL-D-ERYTHRITOL KINASE, CHLOROPLASTIC"/>
    <property type="match status" value="1"/>
</dbReference>
<proteinExistence type="inferred from homology"/>